<evidence type="ECO:0000256" key="3">
    <source>
        <dbReference type="SAM" id="Phobius"/>
    </source>
</evidence>
<gene>
    <name evidence="4" type="ORF">EJO69_10505</name>
</gene>
<sequence length="199" mass="22699">MNSRRPGSSRGPTRPGAIRRTQRSSETPPAVEEEPRLKKERTRRSLVIGADRPRAFSLRLLAIVLTAMLAVIIIAPTLSNYLDQQQRLRELNTSVEEARARVRTLEAEVILWNDDDYVRAQARERLGYVKPGEVLYVVNDPEEGTPEDHRRALEMELEYNRRAATPWFTTMWDSLSVTGYSDRDAAESADESDQEEGTE</sequence>
<dbReference type="EMBL" id="CP034438">
    <property type="protein sequence ID" value="AZN30685.1"/>
    <property type="molecule type" value="Genomic_DNA"/>
</dbReference>
<feature type="transmembrane region" description="Helical" evidence="3">
    <location>
        <begin position="60"/>
        <end position="82"/>
    </location>
</feature>
<evidence type="ECO:0000313" key="5">
    <source>
        <dbReference type="Proteomes" id="UP000270021"/>
    </source>
</evidence>
<keyword evidence="5" id="KW-1185">Reference proteome</keyword>
<dbReference type="InterPro" id="IPR007060">
    <property type="entry name" value="FtsL/DivIC"/>
</dbReference>
<reference evidence="4 5" key="1">
    <citation type="submission" date="2018-12" db="EMBL/GenBank/DDBJ databases">
        <title>Complete genome sequence of Flaviflexus salsibiostraticola KCTC 33148.</title>
        <authorList>
            <person name="Bae J.-W."/>
        </authorList>
    </citation>
    <scope>NUCLEOTIDE SEQUENCE [LARGE SCALE GENOMIC DNA]</scope>
    <source>
        <strain evidence="4 5">KCTC 33148</strain>
    </source>
</reference>
<keyword evidence="3" id="KW-1133">Transmembrane helix</keyword>
<proteinExistence type="predicted"/>
<evidence type="ECO:0000313" key="4">
    <source>
        <dbReference type="EMBL" id="AZN30685.1"/>
    </source>
</evidence>
<dbReference type="Pfam" id="PF04977">
    <property type="entry name" value="DivIC"/>
    <property type="match status" value="1"/>
</dbReference>
<accession>A0A3Q8WWJ4</accession>
<dbReference type="Proteomes" id="UP000270021">
    <property type="component" value="Chromosome"/>
</dbReference>
<protein>
    <submittedName>
        <fullName evidence="4">Septum formation initiator family protein</fullName>
    </submittedName>
</protein>
<evidence type="ECO:0000256" key="2">
    <source>
        <dbReference type="SAM" id="MobiDB-lite"/>
    </source>
</evidence>
<feature type="coiled-coil region" evidence="1">
    <location>
        <begin position="81"/>
        <end position="115"/>
    </location>
</feature>
<dbReference type="AlphaFoldDB" id="A0A3Q8WWJ4"/>
<keyword evidence="3" id="KW-0812">Transmembrane</keyword>
<organism evidence="4 5">
    <name type="scientific">Flaviflexus salsibiostraticola</name>
    <dbReference type="NCBI Taxonomy" id="1282737"/>
    <lineage>
        <taxon>Bacteria</taxon>
        <taxon>Bacillati</taxon>
        <taxon>Actinomycetota</taxon>
        <taxon>Actinomycetes</taxon>
        <taxon>Actinomycetales</taxon>
        <taxon>Actinomycetaceae</taxon>
        <taxon>Flaviflexus</taxon>
    </lineage>
</organism>
<name>A0A3Q8WWJ4_9ACTO</name>
<keyword evidence="3" id="KW-0472">Membrane</keyword>
<dbReference type="RefSeq" id="WP_126041653.1">
    <property type="nucleotide sequence ID" value="NZ_CP034438.1"/>
</dbReference>
<keyword evidence="1" id="KW-0175">Coiled coil</keyword>
<dbReference type="OrthoDB" id="5187715at2"/>
<feature type="compositionally biased region" description="Low complexity" evidence="2">
    <location>
        <begin position="1"/>
        <end position="16"/>
    </location>
</feature>
<dbReference type="KEGG" id="fsl:EJO69_10505"/>
<evidence type="ECO:0000256" key="1">
    <source>
        <dbReference type="SAM" id="Coils"/>
    </source>
</evidence>
<feature type="region of interest" description="Disordered" evidence="2">
    <location>
        <begin position="1"/>
        <end position="38"/>
    </location>
</feature>